<feature type="compositionally biased region" description="Low complexity" evidence="1">
    <location>
        <begin position="123"/>
        <end position="143"/>
    </location>
</feature>
<sequence>MQEAISSAQRHGDEAHAQVAATLGVYEPHPRSSRRQRSTRYGAAAAELFERDFGGGGHGGAHVGSHTGNENNRQNHGGGSTRVIVDAHGRIIRAEGGGVQRRHSRVLPNAVAAAVDNPPPLLATPQQNSQQQQTQHQPAPQQQHVETMIAPVMPAGPPLLDQAQIAAGVRDVLRSRISKRAARHMMITTHGLSDSSLIIVPNSQT</sequence>
<organism evidence="2 3">
    <name type="scientific">Cyclotella cryptica</name>
    <dbReference type="NCBI Taxonomy" id="29204"/>
    <lineage>
        <taxon>Eukaryota</taxon>
        <taxon>Sar</taxon>
        <taxon>Stramenopiles</taxon>
        <taxon>Ochrophyta</taxon>
        <taxon>Bacillariophyta</taxon>
        <taxon>Coscinodiscophyceae</taxon>
        <taxon>Thalassiosirophycidae</taxon>
        <taxon>Stephanodiscales</taxon>
        <taxon>Stephanodiscaceae</taxon>
        <taxon>Cyclotella</taxon>
    </lineage>
</organism>
<dbReference type="Proteomes" id="UP001516023">
    <property type="component" value="Unassembled WGS sequence"/>
</dbReference>
<dbReference type="AlphaFoldDB" id="A0ABD3PNF1"/>
<keyword evidence="3" id="KW-1185">Reference proteome</keyword>
<gene>
    <name evidence="2" type="ORF">HJC23_003884</name>
</gene>
<evidence type="ECO:0000313" key="3">
    <source>
        <dbReference type="Proteomes" id="UP001516023"/>
    </source>
</evidence>
<proteinExistence type="predicted"/>
<feature type="region of interest" description="Disordered" evidence="1">
    <location>
        <begin position="115"/>
        <end position="143"/>
    </location>
</feature>
<name>A0ABD3PNF1_9STRA</name>
<accession>A0ABD3PNF1</accession>
<evidence type="ECO:0000313" key="2">
    <source>
        <dbReference type="EMBL" id="KAL3789683.1"/>
    </source>
</evidence>
<dbReference type="EMBL" id="JABMIG020000137">
    <property type="protein sequence ID" value="KAL3789683.1"/>
    <property type="molecule type" value="Genomic_DNA"/>
</dbReference>
<protein>
    <submittedName>
        <fullName evidence="2">Uncharacterized protein</fullName>
    </submittedName>
</protein>
<evidence type="ECO:0000256" key="1">
    <source>
        <dbReference type="SAM" id="MobiDB-lite"/>
    </source>
</evidence>
<reference evidence="2 3" key="1">
    <citation type="journal article" date="2020" name="G3 (Bethesda)">
        <title>Improved Reference Genome for Cyclotella cryptica CCMP332, a Model for Cell Wall Morphogenesis, Salinity Adaptation, and Lipid Production in Diatoms (Bacillariophyta).</title>
        <authorList>
            <person name="Roberts W.R."/>
            <person name="Downey K.M."/>
            <person name="Ruck E.C."/>
            <person name="Traller J.C."/>
            <person name="Alverson A.J."/>
        </authorList>
    </citation>
    <scope>NUCLEOTIDE SEQUENCE [LARGE SCALE GENOMIC DNA]</scope>
    <source>
        <strain evidence="2 3">CCMP332</strain>
    </source>
</reference>
<feature type="region of interest" description="Disordered" evidence="1">
    <location>
        <begin position="52"/>
        <end position="80"/>
    </location>
</feature>
<comment type="caution">
    <text evidence="2">The sequence shown here is derived from an EMBL/GenBank/DDBJ whole genome shotgun (WGS) entry which is preliminary data.</text>
</comment>